<dbReference type="EMBL" id="SLUN01000013">
    <property type="protein sequence ID" value="TCL68486.1"/>
    <property type="molecule type" value="Genomic_DNA"/>
</dbReference>
<sequence length="358" mass="38415">MKAPFKLGLSIFLFAFTFTVVVLGGVTIPPSILNKLPQLSTVFISIIIQALPFVLIAVFASALMQKLITVEMIEQKLAKTGRLPGILMAIGAGFLFPVCDCGVIPVARRLLLKKVPPYMAIAFMVTAPLVNPITVWATATAFGYSLSVTLIRLGMAIGIGIIVAWLVSEFLPNLSDILNQPTLAAMESAAAAAEPEAHSCSCGCGHSHEHHGPRRQSVIGAVFEHANEEFLEVGKFLIIGAFLAATIQVALPKTALLALTQNPALSILTMMLLALSLSLCAEADAFVARSFTYHFPLGSVMAFMVFGQMLDIKNTLLLVKSFRPKALVFIFGCCAVLVFLLCLLLNLSGAGRFFQGRF</sequence>
<accession>A0A4R1RQB1</accession>
<evidence type="ECO:0000256" key="6">
    <source>
        <dbReference type="ARBA" id="ARBA00023136"/>
    </source>
</evidence>
<evidence type="ECO:0000256" key="2">
    <source>
        <dbReference type="ARBA" id="ARBA00006386"/>
    </source>
</evidence>
<dbReference type="OrthoDB" id="9810876at2"/>
<dbReference type="RefSeq" id="WP_132014475.1">
    <property type="nucleotide sequence ID" value="NZ_SLUN01000013.1"/>
</dbReference>
<evidence type="ECO:0000313" key="9">
    <source>
        <dbReference type="Proteomes" id="UP000295008"/>
    </source>
</evidence>
<dbReference type="PANTHER" id="PTHR34184">
    <property type="entry name" value="UPF0718 PROTEIN YCGR"/>
    <property type="match status" value="1"/>
</dbReference>
<reference evidence="8 9" key="1">
    <citation type="submission" date="2019-03" db="EMBL/GenBank/DDBJ databases">
        <title>Genomic Encyclopedia of Type Strains, Phase IV (KMG-IV): sequencing the most valuable type-strain genomes for metagenomic binning, comparative biology and taxonomic classification.</title>
        <authorList>
            <person name="Goeker M."/>
        </authorList>
    </citation>
    <scope>NUCLEOTIDE SEQUENCE [LARGE SCALE GENOMIC DNA]</scope>
    <source>
        <strain evidence="8 9">LX-B</strain>
    </source>
</reference>
<evidence type="ECO:0000256" key="7">
    <source>
        <dbReference type="SAM" id="Phobius"/>
    </source>
</evidence>
<proteinExistence type="inferred from homology"/>
<protein>
    <recommendedName>
        <fullName evidence="10">Permease</fullName>
    </recommendedName>
</protein>
<evidence type="ECO:0000256" key="4">
    <source>
        <dbReference type="ARBA" id="ARBA00022692"/>
    </source>
</evidence>
<feature type="transmembrane region" description="Helical" evidence="7">
    <location>
        <begin position="118"/>
        <end position="138"/>
    </location>
</feature>
<comment type="similarity">
    <text evidence="2">Belongs to the UPF0718 family.</text>
</comment>
<organism evidence="8 9">
    <name type="scientific">Hydrogenispora ethanolica</name>
    <dbReference type="NCBI Taxonomy" id="1082276"/>
    <lineage>
        <taxon>Bacteria</taxon>
        <taxon>Bacillati</taxon>
        <taxon>Bacillota</taxon>
        <taxon>Hydrogenispora</taxon>
    </lineage>
</organism>
<evidence type="ECO:0000256" key="1">
    <source>
        <dbReference type="ARBA" id="ARBA00004651"/>
    </source>
</evidence>
<keyword evidence="5 7" id="KW-1133">Transmembrane helix</keyword>
<dbReference type="PANTHER" id="PTHR34184:SF4">
    <property type="entry name" value="UPF0718 PROTEIN YCGR"/>
    <property type="match status" value="1"/>
</dbReference>
<keyword evidence="6 7" id="KW-0472">Membrane</keyword>
<feature type="transmembrane region" description="Helical" evidence="7">
    <location>
        <begin position="263"/>
        <end position="287"/>
    </location>
</feature>
<feature type="transmembrane region" description="Helical" evidence="7">
    <location>
        <begin position="150"/>
        <end position="168"/>
    </location>
</feature>
<feature type="transmembrane region" description="Helical" evidence="7">
    <location>
        <begin position="293"/>
        <end position="314"/>
    </location>
</feature>
<comment type="subcellular location">
    <subcellularLocation>
        <location evidence="1">Cell membrane</location>
        <topology evidence="1">Multi-pass membrane protein</topology>
    </subcellularLocation>
</comment>
<comment type="caution">
    <text evidence="8">The sequence shown here is derived from an EMBL/GenBank/DDBJ whole genome shotgun (WGS) entry which is preliminary data.</text>
</comment>
<dbReference type="Proteomes" id="UP000295008">
    <property type="component" value="Unassembled WGS sequence"/>
</dbReference>
<dbReference type="InterPro" id="IPR005524">
    <property type="entry name" value="DUF318"/>
</dbReference>
<evidence type="ECO:0000256" key="3">
    <source>
        <dbReference type="ARBA" id="ARBA00022475"/>
    </source>
</evidence>
<keyword evidence="3" id="KW-1003">Cell membrane</keyword>
<evidence type="ECO:0000256" key="5">
    <source>
        <dbReference type="ARBA" id="ARBA00022989"/>
    </source>
</evidence>
<keyword evidence="4 7" id="KW-0812">Transmembrane</keyword>
<dbReference type="InterPro" id="IPR052923">
    <property type="entry name" value="UPF0718"/>
</dbReference>
<name>A0A4R1RQB1_HYDET</name>
<keyword evidence="9" id="KW-1185">Reference proteome</keyword>
<feature type="transmembrane region" description="Helical" evidence="7">
    <location>
        <begin position="326"/>
        <end position="348"/>
    </location>
</feature>
<gene>
    <name evidence="8" type="ORF">EDC14_101326</name>
</gene>
<evidence type="ECO:0008006" key="10">
    <source>
        <dbReference type="Google" id="ProtNLM"/>
    </source>
</evidence>
<dbReference type="Pfam" id="PF03773">
    <property type="entry name" value="ArsP_1"/>
    <property type="match status" value="1"/>
</dbReference>
<evidence type="ECO:0000313" key="8">
    <source>
        <dbReference type="EMBL" id="TCL68486.1"/>
    </source>
</evidence>
<feature type="transmembrane region" description="Helical" evidence="7">
    <location>
        <begin position="85"/>
        <end position="106"/>
    </location>
</feature>
<dbReference type="AlphaFoldDB" id="A0A4R1RQB1"/>
<feature type="transmembrane region" description="Helical" evidence="7">
    <location>
        <begin position="40"/>
        <end position="64"/>
    </location>
</feature>
<dbReference type="GO" id="GO:0005886">
    <property type="term" value="C:plasma membrane"/>
    <property type="evidence" value="ECO:0007669"/>
    <property type="project" value="UniProtKB-SubCell"/>
</dbReference>